<accession>A0A382QXL2</accession>
<dbReference type="EMBL" id="UINC01117660">
    <property type="protein sequence ID" value="SVC90239.1"/>
    <property type="molecule type" value="Genomic_DNA"/>
</dbReference>
<protein>
    <submittedName>
        <fullName evidence="1">Uncharacterized protein</fullName>
    </submittedName>
</protein>
<proteinExistence type="predicted"/>
<evidence type="ECO:0000313" key="1">
    <source>
        <dbReference type="EMBL" id="SVC90239.1"/>
    </source>
</evidence>
<organism evidence="1">
    <name type="scientific">marine metagenome</name>
    <dbReference type="NCBI Taxonomy" id="408172"/>
    <lineage>
        <taxon>unclassified sequences</taxon>
        <taxon>metagenomes</taxon>
        <taxon>ecological metagenomes</taxon>
    </lineage>
</organism>
<name>A0A382QXL2_9ZZZZ</name>
<feature type="non-terminal residue" evidence="1">
    <location>
        <position position="127"/>
    </location>
</feature>
<gene>
    <name evidence="1" type="ORF">METZ01_LOCUS343093</name>
</gene>
<reference evidence="1" key="1">
    <citation type="submission" date="2018-05" db="EMBL/GenBank/DDBJ databases">
        <authorList>
            <person name="Lanie J.A."/>
            <person name="Ng W.-L."/>
            <person name="Kazmierczak K.M."/>
            <person name="Andrzejewski T.M."/>
            <person name="Davidsen T.M."/>
            <person name="Wayne K.J."/>
            <person name="Tettelin H."/>
            <person name="Glass J.I."/>
            <person name="Rusch D."/>
            <person name="Podicherti R."/>
            <person name="Tsui H.-C.T."/>
            <person name="Winkler M.E."/>
        </authorList>
    </citation>
    <scope>NUCLEOTIDE SEQUENCE</scope>
</reference>
<sequence length="127" mass="14886">MLEVIKPLLDSDLVNEETRKQITEAWDAKLEEIREEVRQDLREEFAGRYEHDKHTMVEALDKMVTEHLSAEISQVIAEKKALAEDRVKFNTKMTESAEKFNSFMVKKLAEEIQELRKDRTSQSATME</sequence>
<dbReference type="AlphaFoldDB" id="A0A382QXL2"/>